<dbReference type="Gene3D" id="1.25.40.10">
    <property type="entry name" value="Tetratricopeptide repeat domain"/>
    <property type="match status" value="1"/>
</dbReference>
<dbReference type="Pfam" id="PF14559">
    <property type="entry name" value="TPR_19"/>
    <property type="match status" value="1"/>
</dbReference>
<dbReference type="PROSITE" id="PS50005">
    <property type="entry name" value="TPR"/>
    <property type="match status" value="1"/>
</dbReference>
<protein>
    <submittedName>
        <fullName evidence="4">Uncharacterized protein</fullName>
    </submittedName>
</protein>
<organism evidence="4 5">
    <name type="scientific">Verrucomicrobia subdivision 6 bacterium BACL9 MAG-120507-bin52</name>
    <dbReference type="NCBI Taxonomy" id="1655590"/>
    <lineage>
        <taxon>Bacteria</taxon>
        <taxon>Pseudomonadati</taxon>
        <taxon>Verrucomicrobiota</taxon>
        <taxon>Verrucomicrobiia</taxon>
        <taxon>Verrucomicrobiales</taxon>
        <taxon>Verrucomicrobia subdivision 6</taxon>
    </lineage>
</organism>
<evidence type="ECO:0000313" key="4">
    <source>
        <dbReference type="EMBL" id="KRO62061.1"/>
    </source>
</evidence>
<comment type="caution">
    <text evidence="4">The sequence shown here is derived from an EMBL/GenBank/DDBJ whole genome shotgun (WGS) entry which is preliminary data.</text>
</comment>
<name>A0A0R2RNU8_9BACT</name>
<dbReference type="Proteomes" id="UP000051269">
    <property type="component" value="Unassembled WGS sequence"/>
</dbReference>
<proteinExistence type="predicted"/>
<evidence type="ECO:0000313" key="5">
    <source>
        <dbReference type="Proteomes" id="UP000051269"/>
    </source>
</evidence>
<dbReference type="PROSITE" id="PS50293">
    <property type="entry name" value="TPR_REGION"/>
    <property type="match status" value="1"/>
</dbReference>
<dbReference type="SMART" id="SM00028">
    <property type="entry name" value="TPR"/>
    <property type="match status" value="2"/>
</dbReference>
<evidence type="ECO:0000256" key="3">
    <source>
        <dbReference type="PROSITE-ProRule" id="PRU00339"/>
    </source>
</evidence>
<dbReference type="EMBL" id="LIBO01000144">
    <property type="protein sequence ID" value="KRO62061.1"/>
    <property type="molecule type" value="Genomic_DNA"/>
</dbReference>
<dbReference type="SUPFAM" id="SSF48452">
    <property type="entry name" value="TPR-like"/>
    <property type="match status" value="1"/>
</dbReference>
<evidence type="ECO:0000256" key="1">
    <source>
        <dbReference type="ARBA" id="ARBA00022737"/>
    </source>
</evidence>
<dbReference type="AlphaFoldDB" id="A0A0R2RNU8"/>
<dbReference type="InterPro" id="IPR050498">
    <property type="entry name" value="Ycf3"/>
</dbReference>
<keyword evidence="1" id="KW-0677">Repeat</keyword>
<evidence type="ECO:0000256" key="2">
    <source>
        <dbReference type="ARBA" id="ARBA00022803"/>
    </source>
</evidence>
<sequence length="113" mass="11979">MNPLLEETMEGAHGALAMGDMAAAATLYRKATEIDPTYAEGWQALGMALVKLDQLNEAIEALQKLIQLKPKDQLAYSSLSLAFGRAGRIAEAEEMSAKAKVAGWGGDPTKIGS</sequence>
<reference evidence="4 5" key="1">
    <citation type="submission" date="2015-10" db="EMBL/GenBank/DDBJ databases">
        <title>Metagenome-Assembled Genomes uncover a global brackish microbiome.</title>
        <authorList>
            <person name="Hugerth L.W."/>
            <person name="Larsson J."/>
            <person name="Alneberg J."/>
            <person name="Lindh M.V."/>
            <person name="Legrand C."/>
            <person name="Pinhassi J."/>
            <person name="Andersson A.F."/>
        </authorList>
    </citation>
    <scope>NUCLEOTIDE SEQUENCE [LARGE SCALE GENOMIC DNA]</scope>
    <source>
        <strain evidence="4">BACL18 MAG-120507-bin52</strain>
    </source>
</reference>
<dbReference type="PANTHER" id="PTHR44858">
    <property type="entry name" value="TETRATRICOPEPTIDE REPEAT PROTEIN 6"/>
    <property type="match status" value="1"/>
</dbReference>
<dbReference type="PANTHER" id="PTHR44858:SF1">
    <property type="entry name" value="UDP-N-ACETYLGLUCOSAMINE--PEPTIDE N-ACETYLGLUCOSAMINYLTRANSFERASE SPINDLY-RELATED"/>
    <property type="match status" value="1"/>
</dbReference>
<feature type="repeat" description="TPR" evidence="3">
    <location>
        <begin position="39"/>
        <end position="72"/>
    </location>
</feature>
<dbReference type="InterPro" id="IPR019734">
    <property type="entry name" value="TPR_rpt"/>
</dbReference>
<keyword evidence="2 3" id="KW-0802">TPR repeat</keyword>
<dbReference type="InterPro" id="IPR011990">
    <property type="entry name" value="TPR-like_helical_dom_sf"/>
</dbReference>
<gene>
    <name evidence="4" type="ORF">ABR82_03675</name>
</gene>
<accession>A0A0R2RNU8</accession>